<keyword evidence="6" id="KW-1133">Transmembrane helix</keyword>
<comment type="caution">
    <text evidence="9">The sequence shown here is derived from an EMBL/GenBank/DDBJ whole genome shotgun (WGS) entry which is preliminary data.</text>
</comment>
<gene>
    <name evidence="9" type="ORF">ACIA8P_22210</name>
</gene>
<dbReference type="PROSITE" id="PS50847">
    <property type="entry name" value="GRAM_POS_ANCHORING"/>
    <property type="match status" value="1"/>
</dbReference>
<evidence type="ECO:0000259" key="8">
    <source>
        <dbReference type="PROSITE" id="PS50847"/>
    </source>
</evidence>
<evidence type="ECO:0000256" key="5">
    <source>
        <dbReference type="SAM" id="MobiDB-lite"/>
    </source>
</evidence>
<proteinExistence type="predicted"/>
<sequence length="212" mass="22250">MMRSPGWRRALASAAMLVAAPLAGAQTAHAQSGGPYPPPYPPPPDCLSLSATTVHAGDRLGFHGTGFAPRQRVEAELRSFAVVLGTFRANRYGEVTDTVTIPRRIKPGSHRFQLIARYPHRKCSVGIEVLRTDNRALPAGPVNTTTKTTTNTTTKTTANTTANTTTYDDKQPTSAGLANTGSEKALALGAAAAGLIAAGGGTMLAVRRRRSS</sequence>
<keyword evidence="1" id="KW-0134">Cell wall</keyword>
<keyword evidence="6" id="KW-0812">Transmembrane</keyword>
<evidence type="ECO:0000256" key="4">
    <source>
        <dbReference type="ARBA" id="ARBA00023088"/>
    </source>
</evidence>
<name>A0ABW7Y4Q8_STRCE</name>
<feature type="transmembrane region" description="Helical" evidence="6">
    <location>
        <begin position="185"/>
        <end position="206"/>
    </location>
</feature>
<keyword evidence="10" id="KW-1185">Reference proteome</keyword>
<evidence type="ECO:0000313" key="10">
    <source>
        <dbReference type="Proteomes" id="UP001612415"/>
    </source>
</evidence>
<evidence type="ECO:0000256" key="1">
    <source>
        <dbReference type="ARBA" id="ARBA00022512"/>
    </source>
</evidence>
<evidence type="ECO:0000256" key="3">
    <source>
        <dbReference type="ARBA" id="ARBA00022729"/>
    </source>
</evidence>
<feature type="chain" id="PRO_5045813080" description="Gram-positive cocci surface proteins LPxTG domain-containing protein" evidence="7">
    <location>
        <begin position="31"/>
        <end position="212"/>
    </location>
</feature>
<evidence type="ECO:0000256" key="7">
    <source>
        <dbReference type="SAM" id="SignalP"/>
    </source>
</evidence>
<dbReference type="InterPro" id="IPR019931">
    <property type="entry name" value="LPXTG_anchor"/>
</dbReference>
<dbReference type="RefSeq" id="WP_398657995.1">
    <property type="nucleotide sequence ID" value="NZ_JBITDC010000007.1"/>
</dbReference>
<evidence type="ECO:0000256" key="6">
    <source>
        <dbReference type="SAM" id="Phobius"/>
    </source>
</evidence>
<reference evidence="9 10" key="1">
    <citation type="submission" date="2024-10" db="EMBL/GenBank/DDBJ databases">
        <title>The Natural Products Discovery Center: Release of the First 8490 Sequenced Strains for Exploring Actinobacteria Biosynthetic Diversity.</title>
        <authorList>
            <person name="Kalkreuter E."/>
            <person name="Kautsar S.A."/>
            <person name="Yang D."/>
            <person name="Bader C.D."/>
            <person name="Teijaro C.N."/>
            <person name="Fluegel L."/>
            <person name="Davis C.M."/>
            <person name="Simpson J.R."/>
            <person name="Lauterbach L."/>
            <person name="Steele A.D."/>
            <person name="Gui C."/>
            <person name="Meng S."/>
            <person name="Li G."/>
            <person name="Viehrig K."/>
            <person name="Ye F."/>
            <person name="Su P."/>
            <person name="Kiefer A.F."/>
            <person name="Nichols A."/>
            <person name="Cepeda A.J."/>
            <person name="Yan W."/>
            <person name="Fan B."/>
            <person name="Jiang Y."/>
            <person name="Adhikari A."/>
            <person name="Zheng C.-J."/>
            <person name="Schuster L."/>
            <person name="Cowan T.M."/>
            <person name="Smanski M.J."/>
            <person name="Chevrette M.G."/>
            <person name="De Carvalho L.P.S."/>
            <person name="Shen B."/>
        </authorList>
    </citation>
    <scope>NUCLEOTIDE SEQUENCE [LARGE SCALE GENOMIC DNA]</scope>
    <source>
        <strain evidence="9 10">NPDC051599</strain>
    </source>
</reference>
<keyword evidence="4" id="KW-0572">Peptidoglycan-anchor</keyword>
<evidence type="ECO:0000256" key="2">
    <source>
        <dbReference type="ARBA" id="ARBA00022525"/>
    </source>
</evidence>
<keyword evidence="6" id="KW-0472">Membrane</keyword>
<accession>A0ABW7Y4Q8</accession>
<feature type="domain" description="Gram-positive cocci surface proteins LPxTG" evidence="8">
    <location>
        <begin position="177"/>
        <end position="212"/>
    </location>
</feature>
<organism evidence="9 10">
    <name type="scientific">Streptomyces cellulosae</name>
    <dbReference type="NCBI Taxonomy" id="1968"/>
    <lineage>
        <taxon>Bacteria</taxon>
        <taxon>Bacillati</taxon>
        <taxon>Actinomycetota</taxon>
        <taxon>Actinomycetes</taxon>
        <taxon>Kitasatosporales</taxon>
        <taxon>Streptomycetaceae</taxon>
        <taxon>Streptomyces</taxon>
    </lineage>
</organism>
<protein>
    <recommendedName>
        <fullName evidence="8">Gram-positive cocci surface proteins LPxTG domain-containing protein</fullName>
    </recommendedName>
</protein>
<feature type="region of interest" description="Disordered" evidence="5">
    <location>
        <begin position="138"/>
        <end position="175"/>
    </location>
</feature>
<evidence type="ECO:0000313" key="9">
    <source>
        <dbReference type="EMBL" id="MFI5677349.1"/>
    </source>
</evidence>
<feature type="signal peptide" evidence="7">
    <location>
        <begin position="1"/>
        <end position="30"/>
    </location>
</feature>
<dbReference type="EMBL" id="JBITDC010000007">
    <property type="protein sequence ID" value="MFI5677349.1"/>
    <property type="molecule type" value="Genomic_DNA"/>
</dbReference>
<keyword evidence="3 7" id="KW-0732">Signal</keyword>
<dbReference type="Proteomes" id="UP001612415">
    <property type="component" value="Unassembled WGS sequence"/>
</dbReference>
<keyword evidence="2" id="KW-0964">Secreted</keyword>
<feature type="compositionally biased region" description="Low complexity" evidence="5">
    <location>
        <begin position="143"/>
        <end position="166"/>
    </location>
</feature>